<reference evidence="2 3" key="2">
    <citation type="submission" date="2020-03" db="EMBL/GenBank/DDBJ databases">
        <authorList>
            <person name="Ichikawa N."/>
            <person name="Kimura A."/>
            <person name="Kitahashi Y."/>
            <person name="Uohara A."/>
        </authorList>
    </citation>
    <scope>NUCLEOTIDE SEQUENCE [LARGE SCALE GENOMIC DNA]</scope>
    <source>
        <strain evidence="2 3">NBRC 108639</strain>
    </source>
</reference>
<dbReference type="Proteomes" id="UP000482800">
    <property type="component" value="Unassembled WGS sequence"/>
</dbReference>
<feature type="region of interest" description="Disordered" evidence="1">
    <location>
        <begin position="167"/>
        <end position="210"/>
    </location>
</feature>
<dbReference type="AlphaFoldDB" id="A0A6V8K8T6"/>
<reference evidence="2 3" key="1">
    <citation type="submission" date="2020-03" db="EMBL/GenBank/DDBJ databases">
        <title>Whole genome shotgun sequence of Phytohabitans houttuyneae NBRC 108639.</title>
        <authorList>
            <person name="Komaki H."/>
            <person name="Tamura T."/>
        </authorList>
    </citation>
    <scope>NUCLEOTIDE SEQUENCE [LARGE SCALE GENOMIC DNA]</scope>
    <source>
        <strain evidence="2 3">NBRC 108639</strain>
    </source>
</reference>
<evidence type="ECO:0000313" key="3">
    <source>
        <dbReference type="Proteomes" id="UP000482800"/>
    </source>
</evidence>
<name>A0A6V8K8T6_9ACTN</name>
<proteinExistence type="predicted"/>
<comment type="caution">
    <text evidence="2">The sequence shown here is derived from an EMBL/GenBank/DDBJ whole genome shotgun (WGS) entry which is preliminary data.</text>
</comment>
<sequence>MRRRRCAVAATNAVNSSSRCALCLRRAWLQRAIGPGDGVTRPPRALAVGTPAARDGLDAGPLLRVLLQREPRRARYDVDVKRLGQLPRLHGGDKVGRVPVQLPELLVRRFLALVPHLLNARIVPQPLVERGALLVGDVVLEEDRERGLQQGALGPGGDRHRGLVGRLGGRDVQGEGGGERGDHAGRTADREVTPPAAPATAGHGLPRQVTRRRQGLVTDRPLEEHFQALVHGSLLSSEWLPPL</sequence>
<dbReference type="EMBL" id="BLPF01000001">
    <property type="protein sequence ID" value="GFJ77175.1"/>
    <property type="molecule type" value="Genomic_DNA"/>
</dbReference>
<gene>
    <name evidence="2" type="ORF">Phou_013550</name>
</gene>
<evidence type="ECO:0000256" key="1">
    <source>
        <dbReference type="SAM" id="MobiDB-lite"/>
    </source>
</evidence>
<feature type="compositionally biased region" description="Basic and acidic residues" evidence="1">
    <location>
        <begin position="168"/>
        <end position="192"/>
    </location>
</feature>
<keyword evidence="3" id="KW-1185">Reference proteome</keyword>
<evidence type="ECO:0000313" key="2">
    <source>
        <dbReference type="EMBL" id="GFJ77175.1"/>
    </source>
</evidence>
<organism evidence="2 3">
    <name type="scientific">Phytohabitans houttuyneae</name>
    <dbReference type="NCBI Taxonomy" id="1076126"/>
    <lineage>
        <taxon>Bacteria</taxon>
        <taxon>Bacillati</taxon>
        <taxon>Actinomycetota</taxon>
        <taxon>Actinomycetes</taxon>
        <taxon>Micromonosporales</taxon>
        <taxon>Micromonosporaceae</taxon>
    </lineage>
</organism>
<protein>
    <submittedName>
        <fullName evidence="2">Uncharacterized protein</fullName>
    </submittedName>
</protein>
<accession>A0A6V8K8T6</accession>